<feature type="binding site" evidence="9">
    <location>
        <position position="200"/>
    </location>
    <ligand>
        <name>cob(II)alamin</name>
        <dbReference type="ChEBI" id="CHEBI:16304"/>
    </ligand>
</feature>
<comment type="cofactor">
    <cofactor evidence="9">
        <name>cob(II)alamin</name>
        <dbReference type="ChEBI" id="CHEBI:16304"/>
    </cofactor>
</comment>
<evidence type="ECO:0000256" key="3">
    <source>
        <dbReference type="ARBA" id="ARBA00022694"/>
    </source>
</evidence>
<comment type="similarity">
    <text evidence="9">Belongs to the QueG family.</text>
</comment>
<dbReference type="GO" id="GO:0005737">
    <property type="term" value="C:cytoplasm"/>
    <property type="evidence" value="ECO:0007669"/>
    <property type="project" value="UniProtKB-SubCell"/>
</dbReference>
<feature type="binding site" evidence="9">
    <location>
        <position position="236"/>
    </location>
    <ligand>
        <name>[4Fe-4S] cluster</name>
        <dbReference type="ChEBI" id="CHEBI:49883"/>
        <label>1</label>
    </ligand>
</feature>
<evidence type="ECO:0000256" key="7">
    <source>
        <dbReference type="ARBA" id="ARBA00023004"/>
    </source>
</evidence>
<protein>
    <recommendedName>
        <fullName evidence="9">Epoxyqueuosine reductase</fullName>
        <ecNumber evidence="9">1.17.99.6</ecNumber>
    </recommendedName>
    <alternativeName>
        <fullName evidence="9">Queuosine biosynthesis protein QueG</fullName>
    </alternativeName>
</protein>
<organism evidence="11 12">
    <name type="scientific">Laribacter hongkongensis</name>
    <dbReference type="NCBI Taxonomy" id="168471"/>
    <lineage>
        <taxon>Bacteria</taxon>
        <taxon>Pseudomonadati</taxon>
        <taxon>Pseudomonadota</taxon>
        <taxon>Betaproteobacteria</taxon>
        <taxon>Neisseriales</taxon>
        <taxon>Aquaspirillaceae</taxon>
        <taxon>Laribacter</taxon>
    </lineage>
</organism>
<comment type="subunit">
    <text evidence="9">Monomer.</text>
</comment>
<reference evidence="12" key="1">
    <citation type="submission" date="2017-06" db="EMBL/GenBank/DDBJ databases">
        <title>Whole genome sequence of Laribacter hongkongensis LHGZ1.</title>
        <authorList>
            <person name="Chen D."/>
            <person name="Wu H."/>
            <person name="Chen J."/>
        </authorList>
    </citation>
    <scope>NUCLEOTIDE SEQUENCE [LARGE SCALE GENOMIC DNA]</scope>
    <source>
        <strain evidence="12">LHGZ1</strain>
    </source>
</reference>
<feature type="binding site" evidence="9">
    <location>
        <position position="176"/>
    </location>
    <ligand>
        <name>cob(II)alamin</name>
        <dbReference type="ChEBI" id="CHEBI:16304"/>
    </ligand>
</feature>
<dbReference type="Pfam" id="PF13484">
    <property type="entry name" value="Fer4_16"/>
    <property type="match status" value="1"/>
</dbReference>
<keyword evidence="7 9" id="KW-0408">Iron</keyword>
<dbReference type="EC" id="1.17.99.6" evidence="9"/>
<evidence type="ECO:0000256" key="5">
    <source>
        <dbReference type="ARBA" id="ARBA00022785"/>
    </source>
</evidence>
<keyword evidence="2 9" id="KW-0963">Cytoplasm</keyword>
<feature type="domain" description="4Fe-4S ferredoxin-type" evidence="10">
    <location>
        <begin position="222"/>
        <end position="250"/>
    </location>
</feature>
<comment type="catalytic activity">
    <reaction evidence="9">
        <text>epoxyqueuosine(34) in tRNA + AH2 = queuosine(34) in tRNA + A + H2O</text>
        <dbReference type="Rhea" id="RHEA:32159"/>
        <dbReference type="Rhea" id="RHEA-COMP:18571"/>
        <dbReference type="Rhea" id="RHEA-COMP:18582"/>
        <dbReference type="ChEBI" id="CHEBI:13193"/>
        <dbReference type="ChEBI" id="CHEBI:15377"/>
        <dbReference type="ChEBI" id="CHEBI:17499"/>
        <dbReference type="ChEBI" id="CHEBI:194431"/>
        <dbReference type="ChEBI" id="CHEBI:194443"/>
        <dbReference type="EC" id="1.17.99.6"/>
    </reaction>
</comment>
<dbReference type="AlphaFoldDB" id="A0A248LLH0"/>
<evidence type="ECO:0000256" key="9">
    <source>
        <dbReference type="HAMAP-Rule" id="MF_00916"/>
    </source>
</evidence>
<dbReference type="GO" id="GO:0051539">
    <property type="term" value="F:4 iron, 4 sulfur cluster binding"/>
    <property type="evidence" value="ECO:0007669"/>
    <property type="project" value="UniProtKB-KW"/>
</dbReference>
<comment type="function">
    <text evidence="9">Catalyzes the conversion of epoxyqueuosine (oQ) to queuosine (Q), which is a hypermodified base found in the wobble positions of tRNA(Asp), tRNA(Asn), tRNA(His) and tRNA(Tyr).</text>
</comment>
<comment type="subcellular location">
    <subcellularLocation>
        <location evidence="9">Cytoplasm</location>
    </subcellularLocation>
</comment>
<evidence type="ECO:0000256" key="8">
    <source>
        <dbReference type="ARBA" id="ARBA00023014"/>
    </source>
</evidence>
<accession>A0A248LLH0</accession>
<keyword evidence="9" id="KW-0170">Cobalt</keyword>
<evidence type="ECO:0000313" key="11">
    <source>
        <dbReference type="EMBL" id="ASJ25405.1"/>
    </source>
</evidence>
<comment type="pathway">
    <text evidence="9">tRNA modification; tRNA-queuosine biosynthesis.</text>
</comment>
<evidence type="ECO:0000256" key="2">
    <source>
        <dbReference type="ARBA" id="ARBA00022490"/>
    </source>
</evidence>
<dbReference type="Proteomes" id="UP000197424">
    <property type="component" value="Chromosome"/>
</dbReference>
<dbReference type="GO" id="GO:0031419">
    <property type="term" value="F:cobalamin binding"/>
    <property type="evidence" value="ECO:0007669"/>
    <property type="project" value="UniProtKB-KW"/>
</dbReference>
<feature type="binding site" evidence="9">
    <location>
        <position position="98"/>
    </location>
    <ligand>
        <name>cob(II)alamin</name>
        <dbReference type="ChEBI" id="CHEBI:16304"/>
    </ligand>
</feature>
<comment type="cofactor">
    <cofactor evidence="9">
        <name>[4Fe-4S] cluster</name>
        <dbReference type="ChEBI" id="CHEBI:49883"/>
    </cofactor>
    <text evidence="9">Binds 2 [4Fe-4S] clusters per monomer.</text>
</comment>
<feature type="binding site" evidence="9">
    <location>
        <position position="240"/>
    </location>
    <ligand>
        <name>[4Fe-4S] cluster</name>
        <dbReference type="ChEBI" id="CHEBI:49883"/>
        <label>2</label>
    </ligand>
</feature>
<feature type="binding site" evidence="9">
    <location>
        <position position="211"/>
    </location>
    <ligand>
        <name>cob(II)alamin</name>
        <dbReference type="ChEBI" id="CHEBI:16304"/>
    </ligand>
</feature>
<dbReference type="FunFam" id="3.30.70.20:FF:000017">
    <property type="entry name" value="Epoxyqueuosine reductase"/>
    <property type="match status" value="1"/>
</dbReference>
<keyword evidence="5 9" id="KW-0671">Queuosine biosynthesis</keyword>
<keyword evidence="8 9" id="KW-0411">Iron-sulfur</keyword>
<dbReference type="InterPro" id="IPR013542">
    <property type="entry name" value="QueG_DUF1730"/>
</dbReference>
<evidence type="ECO:0000313" key="12">
    <source>
        <dbReference type="Proteomes" id="UP000197424"/>
    </source>
</evidence>
<feature type="binding site" evidence="9">
    <location>
        <position position="258"/>
    </location>
    <ligand>
        <name>cob(II)alamin</name>
        <dbReference type="ChEBI" id="CHEBI:16304"/>
    </ligand>
</feature>
<comment type="caution">
    <text evidence="9">Lacks conserved residue(s) required for the propagation of feature annotation.</text>
</comment>
<dbReference type="InterPro" id="IPR004453">
    <property type="entry name" value="QueG"/>
</dbReference>
<feature type="binding site" evidence="9">
    <location>
        <position position="233"/>
    </location>
    <ligand>
        <name>[4Fe-4S] cluster</name>
        <dbReference type="ChEBI" id="CHEBI:49883"/>
        <label>1</label>
    </ligand>
</feature>
<keyword evidence="3 9" id="KW-0819">tRNA processing</keyword>
<dbReference type="InterPro" id="IPR017900">
    <property type="entry name" value="4Fe4S_Fe_S_CS"/>
</dbReference>
<dbReference type="NCBIfam" id="TIGR00276">
    <property type="entry name" value="tRNA epoxyqueuosine(34) reductase QueG"/>
    <property type="match status" value="1"/>
</dbReference>
<dbReference type="SUPFAM" id="SSF54862">
    <property type="entry name" value="4Fe-4S ferredoxins"/>
    <property type="match status" value="1"/>
</dbReference>
<keyword evidence="6 9" id="KW-0560">Oxidoreductase</keyword>
<feature type="binding site" evidence="9">
    <location>
        <position position="256"/>
    </location>
    <ligand>
        <name>[4Fe-4S] cluster</name>
        <dbReference type="ChEBI" id="CHEBI:49883"/>
        <label>2</label>
    </ligand>
</feature>
<feature type="binding site" evidence="9">
    <location>
        <begin position="283"/>
        <end position="284"/>
    </location>
    <ligand>
        <name>cob(II)alamin</name>
        <dbReference type="ChEBI" id="CHEBI:16304"/>
    </ligand>
</feature>
<dbReference type="GO" id="GO:0052693">
    <property type="term" value="F:epoxyqueuosine reductase activity"/>
    <property type="evidence" value="ECO:0007669"/>
    <property type="project" value="UniProtKB-UniRule"/>
</dbReference>
<keyword evidence="9" id="KW-0846">Cobalamin</keyword>
<proteinExistence type="inferred from homology"/>
<dbReference type="PANTHER" id="PTHR30002">
    <property type="entry name" value="EPOXYQUEUOSINE REDUCTASE"/>
    <property type="match status" value="1"/>
</dbReference>
<evidence type="ECO:0000256" key="1">
    <source>
        <dbReference type="ARBA" id="ARBA00022485"/>
    </source>
</evidence>
<dbReference type="GO" id="GO:0008616">
    <property type="term" value="P:tRNA queuosine(34) biosynthetic process"/>
    <property type="evidence" value="ECO:0007669"/>
    <property type="project" value="UniProtKB-UniRule"/>
</dbReference>
<feature type="active site" description="Proton donor" evidence="9">
    <location>
        <position position="176"/>
    </location>
</feature>
<dbReference type="PANTHER" id="PTHR30002:SF4">
    <property type="entry name" value="EPOXYQUEUOSINE REDUCTASE"/>
    <property type="match status" value="1"/>
</dbReference>
<keyword evidence="1 9" id="KW-0004">4Fe-4S</keyword>
<feature type="binding site" evidence="9">
    <location>
        <position position="283"/>
    </location>
    <ligand>
        <name>[4Fe-4S] cluster</name>
        <dbReference type="ChEBI" id="CHEBI:49883"/>
        <label>2</label>
    </ligand>
</feature>
<evidence type="ECO:0000256" key="6">
    <source>
        <dbReference type="ARBA" id="ARBA00023002"/>
    </source>
</evidence>
<feature type="binding site" evidence="9">
    <location>
        <position position="286"/>
    </location>
    <ligand>
        <name>[4Fe-4S] cluster</name>
        <dbReference type="ChEBI" id="CHEBI:49883"/>
        <label>2</label>
    </ligand>
</feature>
<evidence type="ECO:0000256" key="4">
    <source>
        <dbReference type="ARBA" id="ARBA00022723"/>
    </source>
</evidence>
<feature type="binding site" evidence="9">
    <location>
        <position position="290"/>
    </location>
    <ligand>
        <name>[4Fe-4S] cluster</name>
        <dbReference type="ChEBI" id="CHEBI:49883"/>
        <label>1</label>
    </ligand>
</feature>
<dbReference type="PROSITE" id="PS00198">
    <property type="entry name" value="4FE4S_FER_1"/>
    <property type="match status" value="1"/>
</dbReference>
<dbReference type="GO" id="GO:0046872">
    <property type="term" value="F:metal ion binding"/>
    <property type="evidence" value="ECO:0007669"/>
    <property type="project" value="UniProtKB-KW"/>
</dbReference>
<evidence type="ECO:0000259" key="10">
    <source>
        <dbReference type="PROSITE" id="PS51379"/>
    </source>
</evidence>
<dbReference type="Gene3D" id="3.30.70.20">
    <property type="match status" value="1"/>
</dbReference>
<keyword evidence="4 9" id="KW-0479">Metal-binding</keyword>
<dbReference type="Pfam" id="PF08331">
    <property type="entry name" value="QueG_DUF1730"/>
    <property type="match status" value="1"/>
</dbReference>
<feature type="binding site" evidence="9">
    <location>
        <position position="230"/>
    </location>
    <ligand>
        <name>[4Fe-4S] cluster</name>
        <dbReference type="ChEBI" id="CHEBI:49883"/>
        <label>1</label>
    </ligand>
</feature>
<dbReference type="EMBL" id="CP022115">
    <property type="protein sequence ID" value="ASJ25405.1"/>
    <property type="molecule type" value="Genomic_DNA"/>
</dbReference>
<dbReference type="PROSITE" id="PS51379">
    <property type="entry name" value="4FE4S_FER_2"/>
    <property type="match status" value="1"/>
</dbReference>
<name>A0A248LLH0_9NEIS</name>
<dbReference type="HAMAP" id="MF_00916">
    <property type="entry name" value="QueG"/>
    <property type="match status" value="1"/>
</dbReference>
<gene>
    <name evidence="9" type="primary">queG</name>
    <name evidence="11" type="ORF">LHGZ1_2574</name>
</gene>
<sequence length="394" mass="42731">MPGTSRLASASPKASVAASSASPTVSVVCVSMSAQALQTTDYPQLSRQIKEWATELGFAACRISRASLPAEAEQGLSDWLAAGYHGSMDYMARHGMMRARPAELVAGTLSVICVRLPYWPGDARPAADQLADGDGAYVSRYALGRDYHKVLRARLQKLADRISAAHGPFGYRAFTDSAPLMEVALAAQSGLGWRGKHTLLLTREAGSYFFLGELLTDLPLPEDPPQDQHCGRCTRCLDACPTGAIVAPFQVDARRCISYLTIEHDGPIPPDLRPLLGNRIYGCDDCQLACPWNRFAEPTTVADFAPRHGLDRARLVELFGWSEDDFRQRMAGSPVLRIGFERWSRNLAVALGNAPASPAVVAALRTRADDPSGLVREHVAWALAQHCRSDSQSA</sequence>
<dbReference type="InterPro" id="IPR017896">
    <property type="entry name" value="4Fe4S_Fe-S-bd"/>
</dbReference>
<dbReference type="UniPathway" id="UPA00392"/>